<protein>
    <recommendedName>
        <fullName evidence="6">BED-type domain-containing protein</fullName>
    </recommendedName>
</protein>
<feature type="region of interest" description="Disordered" evidence="5">
    <location>
        <begin position="1"/>
        <end position="22"/>
    </location>
</feature>
<evidence type="ECO:0000259" key="6">
    <source>
        <dbReference type="PROSITE" id="PS50808"/>
    </source>
</evidence>
<keyword evidence="8" id="KW-1185">Reference proteome</keyword>
<evidence type="ECO:0000256" key="1">
    <source>
        <dbReference type="ARBA" id="ARBA00022723"/>
    </source>
</evidence>
<evidence type="ECO:0000256" key="3">
    <source>
        <dbReference type="ARBA" id="ARBA00022833"/>
    </source>
</evidence>
<dbReference type="InterPro" id="IPR003656">
    <property type="entry name" value="Znf_BED"/>
</dbReference>
<dbReference type="PROSITE" id="PS50808">
    <property type="entry name" value="ZF_BED"/>
    <property type="match status" value="1"/>
</dbReference>
<dbReference type="Proteomes" id="UP001202328">
    <property type="component" value="Unassembled WGS sequence"/>
</dbReference>
<evidence type="ECO:0000313" key="7">
    <source>
        <dbReference type="EMBL" id="KAI3891240.1"/>
    </source>
</evidence>
<evidence type="ECO:0000256" key="2">
    <source>
        <dbReference type="ARBA" id="ARBA00022771"/>
    </source>
</evidence>
<dbReference type="Pfam" id="PF02892">
    <property type="entry name" value="zf-BED"/>
    <property type="match status" value="1"/>
</dbReference>
<organism evidence="7 8">
    <name type="scientific">Papaver atlanticum</name>
    <dbReference type="NCBI Taxonomy" id="357466"/>
    <lineage>
        <taxon>Eukaryota</taxon>
        <taxon>Viridiplantae</taxon>
        <taxon>Streptophyta</taxon>
        <taxon>Embryophyta</taxon>
        <taxon>Tracheophyta</taxon>
        <taxon>Spermatophyta</taxon>
        <taxon>Magnoliopsida</taxon>
        <taxon>Ranunculales</taxon>
        <taxon>Papaveraceae</taxon>
        <taxon>Papaveroideae</taxon>
        <taxon>Papaver</taxon>
    </lineage>
</organism>
<name>A0AAD4SBE1_9MAGN</name>
<reference evidence="7" key="1">
    <citation type="submission" date="2022-04" db="EMBL/GenBank/DDBJ databases">
        <title>A functionally conserved STORR gene fusion in Papaver species that diverged 16.8 million years ago.</title>
        <authorList>
            <person name="Catania T."/>
        </authorList>
    </citation>
    <scope>NUCLEOTIDE SEQUENCE</scope>
    <source>
        <strain evidence="7">S-188037</strain>
    </source>
</reference>
<dbReference type="AlphaFoldDB" id="A0AAD4SBE1"/>
<dbReference type="PANTHER" id="PTHR46951">
    <property type="entry name" value="BED-TYPE DOMAIN-CONTAINING PROTEIN"/>
    <property type="match status" value="1"/>
</dbReference>
<feature type="domain" description="BED-type" evidence="6">
    <location>
        <begin position="23"/>
        <end position="79"/>
    </location>
</feature>
<gene>
    <name evidence="7" type="ORF">MKW98_007545</name>
</gene>
<accession>A0AAD4SBE1</accession>
<evidence type="ECO:0000313" key="8">
    <source>
        <dbReference type="Proteomes" id="UP001202328"/>
    </source>
</evidence>
<evidence type="ECO:0000256" key="5">
    <source>
        <dbReference type="SAM" id="MobiDB-lite"/>
    </source>
</evidence>
<evidence type="ECO:0000256" key="4">
    <source>
        <dbReference type="PROSITE-ProRule" id="PRU00027"/>
    </source>
</evidence>
<keyword evidence="1" id="KW-0479">Metal-binding</keyword>
<feature type="compositionally biased region" description="Basic and acidic residues" evidence="5">
    <location>
        <begin position="1"/>
        <end position="11"/>
    </location>
</feature>
<dbReference type="GO" id="GO:0008270">
    <property type="term" value="F:zinc ion binding"/>
    <property type="evidence" value="ECO:0007669"/>
    <property type="project" value="UniProtKB-KW"/>
</dbReference>
<proteinExistence type="predicted"/>
<dbReference type="GO" id="GO:0003677">
    <property type="term" value="F:DNA binding"/>
    <property type="evidence" value="ECO:0007669"/>
    <property type="project" value="InterPro"/>
</dbReference>
<comment type="caution">
    <text evidence="7">The sequence shown here is derived from an EMBL/GenBank/DDBJ whole genome shotgun (WGS) entry which is preliminary data.</text>
</comment>
<keyword evidence="2 4" id="KW-0863">Zinc-finger</keyword>
<sequence>MTKQDTKKAKVNEASTSSTDVPEGRDIAWEWVEYDDRKLRRVKCKLCGHIMSGGINRLKNHILQIKGEVKSCPKATPEIMKKINDKKKEKNEKQANRERIDRIYNEDMLTILEENDDEVVAVESMETKKKKLKMSDVRSALDLLFKSDLKRRNKNQSKNSNQLKNN</sequence>
<keyword evidence="3" id="KW-0862">Zinc</keyword>
<dbReference type="EMBL" id="JAJJMB010012081">
    <property type="protein sequence ID" value="KAI3891240.1"/>
    <property type="molecule type" value="Genomic_DNA"/>
</dbReference>
<dbReference type="PANTHER" id="PTHR46951:SF2">
    <property type="entry name" value="BED-TYPE DOMAIN-CONTAINING PROTEIN"/>
    <property type="match status" value="1"/>
</dbReference>